<keyword evidence="3" id="KW-1185">Reference proteome</keyword>
<proteinExistence type="predicted"/>
<sequence length="126" mass="14413">MNKSRLYGNIISASLARYKTRQAYWKKANPVNRDKPNKEEDDRNKRGYVSRQGNLNSPSLNNEKEEIVGGSGEMKVGKEVNNLVGEKRRGISGHIESEDLWKLKRCLIGKMQTIVSLETVRSRLHD</sequence>
<feature type="region of interest" description="Disordered" evidence="1">
    <location>
        <begin position="25"/>
        <end position="72"/>
    </location>
</feature>
<feature type="compositionally biased region" description="Polar residues" evidence="1">
    <location>
        <begin position="51"/>
        <end position="61"/>
    </location>
</feature>
<evidence type="ECO:0000313" key="2">
    <source>
        <dbReference type="EMBL" id="KAK8564645.1"/>
    </source>
</evidence>
<name>A0ABR2ERH6_9ROSI</name>
<evidence type="ECO:0000313" key="3">
    <source>
        <dbReference type="Proteomes" id="UP001472677"/>
    </source>
</evidence>
<dbReference type="EMBL" id="JBBPBM010000010">
    <property type="protein sequence ID" value="KAK8564645.1"/>
    <property type="molecule type" value="Genomic_DNA"/>
</dbReference>
<protein>
    <submittedName>
        <fullName evidence="2">Uncharacterized protein</fullName>
    </submittedName>
</protein>
<reference evidence="2 3" key="1">
    <citation type="journal article" date="2024" name="G3 (Bethesda)">
        <title>Genome assembly of Hibiscus sabdariffa L. provides insights into metabolisms of medicinal natural products.</title>
        <authorList>
            <person name="Kim T."/>
        </authorList>
    </citation>
    <scope>NUCLEOTIDE SEQUENCE [LARGE SCALE GENOMIC DNA]</scope>
    <source>
        <strain evidence="2">TK-2024</strain>
        <tissue evidence="2">Old leaves</tissue>
    </source>
</reference>
<accession>A0ABR2ERH6</accession>
<organism evidence="2 3">
    <name type="scientific">Hibiscus sabdariffa</name>
    <name type="common">roselle</name>
    <dbReference type="NCBI Taxonomy" id="183260"/>
    <lineage>
        <taxon>Eukaryota</taxon>
        <taxon>Viridiplantae</taxon>
        <taxon>Streptophyta</taxon>
        <taxon>Embryophyta</taxon>
        <taxon>Tracheophyta</taxon>
        <taxon>Spermatophyta</taxon>
        <taxon>Magnoliopsida</taxon>
        <taxon>eudicotyledons</taxon>
        <taxon>Gunneridae</taxon>
        <taxon>Pentapetalae</taxon>
        <taxon>rosids</taxon>
        <taxon>malvids</taxon>
        <taxon>Malvales</taxon>
        <taxon>Malvaceae</taxon>
        <taxon>Malvoideae</taxon>
        <taxon>Hibiscus</taxon>
    </lineage>
</organism>
<comment type="caution">
    <text evidence="2">The sequence shown here is derived from an EMBL/GenBank/DDBJ whole genome shotgun (WGS) entry which is preliminary data.</text>
</comment>
<feature type="compositionally biased region" description="Basic and acidic residues" evidence="1">
    <location>
        <begin position="32"/>
        <end position="45"/>
    </location>
</feature>
<dbReference type="Proteomes" id="UP001472677">
    <property type="component" value="Unassembled WGS sequence"/>
</dbReference>
<gene>
    <name evidence="2" type="ORF">V6N12_058228</name>
</gene>
<evidence type="ECO:0000256" key="1">
    <source>
        <dbReference type="SAM" id="MobiDB-lite"/>
    </source>
</evidence>